<sequence length="569" mass="61715">MAQLLRKRLARISDGVVKTDVLIVGSGGSALTAALRVRSAGLSALVVEKSAKVGGTTTYSGGGHWIPNTHLHEGANDSPEEALEYMEAIIGDAGPASSRERKLAFLQNGPKMVKFLEDEGFRWRKTVGYPDYFPEQRGGKIGGRGVEPAMFDLNVLGPWKDRLNFNPTRPPFPVYTYELSKLVRAKSSWDGMFMAIRVFGLRQYPQILLGNSPCTLGVSMVGQLLYLNIEKGVSIWTESPMTDLVVKDGQVTGAIVEKVGKKITIEASRGVILAAGGFAKNTEMRKKYQASPITSDWTSVIPTDQGDAISAALKIGAATALMDAAWWGAAMVDPKSGQAFWCLYDRVLPHSIIVDQTAERFTNESQNYNSIGHALWKRNEVSPAIPSFLILDSNHRDRYVLAGRLMPGHTPQEVLDSGFVTKAETIQELAEKLDLSASVLGETVKRFNGFVSSGVDKDFHRGESAYDSFMGDPSYSPNRNLGAIERGPFYAVKLWPGDLGTKGGILTDEYARALKEDSDGGRQVIQGLYAVGNSSASVMGRTYAGPGATLGPALTFAYIAANHIIKHDD</sequence>
<dbReference type="EMBL" id="MU003497">
    <property type="protein sequence ID" value="KAF2474548.1"/>
    <property type="molecule type" value="Genomic_DNA"/>
</dbReference>
<gene>
    <name evidence="1" type="ORF">BDR25DRAFT_331979</name>
</gene>
<evidence type="ECO:0000313" key="2">
    <source>
        <dbReference type="Proteomes" id="UP000799755"/>
    </source>
</evidence>
<comment type="caution">
    <text evidence="1">The sequence shown here is derived from an EMBL/GenBank/DDBJ whole genome shotgun (WGS) entry which is preliminary data.</text>
</comment>
<accession>A0ACB6R6U9</accession>
<proteinExistence type="predicted"/>
<organism evidence="1 2">
    <name type="scientific">Lindgomyces ingoldianus</name>
    <dbReference type="NCBI Taxonomy" id="673940"/>
    <lineage>
        <taxon>Eukaryota</taxon>
        <taxon>Fungi</taxon>
        <taxon>Dikarya</taxon>
        <taxon>Ascomycota</taxon>
        <taxon>Pezizomycotina</taxon>
        <taxon>Dothideomycetes</taxon>
        <taxon>Pleosporomycetidae</taxon>
        <taxon>Pleosporales</taxon>
        <taxon>Lindgomycetaceae</taxon>
        <taxon>Lindgomyces</taxon>
    </lineage>
</organism>
<keyword evidence="2" id="KW-1185">Reference proteome</keyword>
<name>A0ACB6R6U9_9PLEO</name>
<protein>
    <submittedName>
        <fullName evidence="1">Fumarate reductase/succinate dehydrogenase flavo protein domain-containing protein</fullName>
    </submittedName>
</protein>
<evidence type="ECO:0000313" key="1">
    <source>
        <dbReference type="EMBL" id="KAF2474548.1"/>
    </source>
</evidence>
<dbReference type="Proteomes" id="UP000799755">
    <property type="component" value="Unassembled WGS sequence"/>
</dbReference>
<reference evidence="1" key="1">
    <citation type="journal article" date="2020" name="Stud. Mycol.">
        <title>101 Dothideomycetes genomes: a test case for predicting lifestyles and emergence of pathogens.</title>
        <authorList>
            <person name="Haridas S."/>
            <person name="Albert R."/>
            <person name="Binder M."/>
            <person name="Bloem J."/>
            <person name="Labutti K."/>
            <person name="Salamov A."/>
            <person name="Andreopoulos B."/>
            <person name="Baker S."/>
            <person name="Barry K."/>
            <person name="Bills G."/>
            <person name="Bluhm B."/>
            <person name="Cannon C."/>
            <person name="Castanera R."/>
            <person name="Culley D."/>
            <person name="Daum C."/>
            <person name="Ezra D."/>
            <person name="Gonzalez J."/>
            <person name="Henrissat B."/>
            <person name="Kuo A."/>
            <person name="Liang C."/>
            <person name="Lipzen A."/>
            <person name="Lutzoni F."/>
            <person name="Magnuson J."/>
            <person name="Mondo S."/>
            <person name="Nolan M."/>
            <person name="Ohm R."/>
            <person name="Pangilinan J."/>
            <person name="Park H.-J."/>
            <person name="Ramirez L."/>
            <person name="Alfaro M."/>
            <person name="Sun H."/>
            <person name="Tritt A."/>
            <person name="Yoshinaga Y."/>
            <person name="Zwiers L.-H."/>
            <person name="Turgeon B."/>
            <person name="Goodwin S."/>
            <person name="Spatafora J."/>
            <person name="Crous P."/>
            <person name="Grigoriev I."/>
        </authorList>
    </citation>
    <scope>NUCLEOTIDE SEQUENCE</scope>
    <source>
        <strain evidence="1">ATCC 200398</strain>
    </source>
</reference>